<evidence type="ECO:0000313" key="3">
    <source>
        <dbReference type="EMBL" id="UPV73594.1"/>
    </source>
</evidence>
<evidence type="ECO:0000256" key="2">
    <source>
        <dbReference type="SAM" id="Phobius"/>
    </source>
</evidence>
<dbReference type="RefSeq" id="WP_248649647.1">
    <property type="nucleotide sequence ID" value="NZ_CP096659.1"/>
</dbReference>
<keyword evidence="4" id="KW-1185">Reference proteome</keyword>
<evidence type="ECO:0008006" key="5">
    <source>
        <dbReference type="Google" id="ProtNLM"/>
    </source>
</evidence>
<feature type="transmembrane region" description="Helical" evidence="2">
    <location>
        <begin position="34"/>
        <end position="56"/>
    </location>
</feature>
<dbReference type="EMBL" id="CP096659">
    <property type="protein sequence ID" value="UPV73594.1"/>
    <property type="molecule type" value="Genomic_DNA"/>
</dbReference>
<protein>
    <recommendedName>
        <fullName evidence="5">Secreted glycoprotein</fullName>
    </recommendedName>
</protein>
<proteinExistence type="predicted"/>
<dbReference type="KEGG" id="halx:M0R89_13730"/>
<dbReference type="Proteomes" id="UP000830729">
    <property type="component" value="Chromosome"/>
</dbReference>
<dbReference type="InterPro" id="IPR055690">
    <property type="entry name" value="DUF7266"/>
</dbReference>
<reference evidence="3 4" key="1">
    <citation type="submission" date="2022-04" db="EMBL/GenBank/DDBJ databases">
        <title>Diverse halophilic archaea isolated from saline environments.</title>
        <authorList>
            <person name="Cui H.-L."/>
        </authorList>
    </citation>
    <scope>NUCLEOTIDE SEQUENCE [LARGE SCALE GENOMIC DNA]</scope>
    <source>
        <strain evidence="3 4">XZYJT49</strain>
    </source>
</reference>
<feature type="region of interest" description="Disordered" evidence="1">
    <location>
        <begin position="1"/>
        <end position="24"/>
    </location>
</feature>
<keyword evidence="2" id="KW-0472">Membrane</keyword>
<keyword evidence="2" id="KW-0812">Transmembrane</keyword>
<evidence type="ECO:0000256" key="1">
    <source>
        <dbReference type="SAM" id="MobiDB-lite"/>
    </source>
</evidence>
<accession>A0A8U0HSE5</accession>
<dbReference type="GeneID" id="72186279"/>
<dbReference type="AlphaFoldDB" id="A0A8U0HSE5"/>
<gene>
    <name evidence="3" type="ORF">M0R89_13730</name>
</gene>
<name>A0A8U0HSE5_9EURY</name>
<sequence length="171" mass="17923">MTRRDGGFRGGSRGRSGSRDLRSDTRSVSVTVNYALNLVVATMLIGGVLTATGGMVQDRRESAVRTELSVVGERIAGDLMAADRLAEVGTAGPGADPTVSLSVTLPERVGGTRYDVSVRTSPAVLVLQSDDPEVTVRVGYHHDTPVETTTVRGGNLRIELASDGDLEVVSA</sequence>
<evidence type="ECO:0000313" key="4">
    <source>
        <dbReference type="Proteomes" id="UP000830729"/>
    </source>
</evidence>
<keyword evidence="2" id="KW-1133">Transmembrane helix</keyword>
<organism evidence="3 4">
    <name type="scientific">Halorussus limi</name>
    <dbReference type="NCBI Taxonomy" id="2938695"/>
    <lineage>
        <taxon>Archaea</taxon>
        <taxon>Methanobacteriati</taxon>
        <taxon>Methanobacteriota</taxon>
        <taxon>Stenosarchaea group</taxon>
        <taxon>Halobacteria</taxon>
        <taxon>Halobacteriales</taxon>
        <taxon>Haladaptataceae</taxon>
        <taxon>Halorussus</taxon>
    </lineage>
</organism>
<dbReference type="Pfam" id="PF23928">
    <property type="entry name" value="DUF7266"/>
    <property type="match status" value="1"/>
</dbReference>